<dbReference type="Pfam" id="PF13855">
    <property type="entry name" value="LRR_8"/>
    <property type="match status" value="5"/>
</dbReference>
<evidence type="ECO:0000256" key="3">
    <source>
        <dbReference type="ARBA" id="ARBA00022737"/>
    </source>
</evidence>
<dbReference type="PANTHER" id="PTHR24373:SF398">
    <property type="entry name" value="LEUCINE-RICH REPEAT-CONTAINING G-PROTEIN COUPLED RECEPTOR 6"/>
    <property type="match status" value="1"/>
</dbReference>
<sequence>MVSTLSLCINSLWLHCILVFVSGTSFPLGNTTTKCSFSKASEDDTWHLCDCVPVGNDGSVHVMCRQLLASTVPSLPMGDSQTHGSIVALSMTDGGLAFIQQDAFRMHDIQALDFANNQIQTVNVNAFRGLEMKLTHLSLKHNNLSVIPAWALTYLHHLQVLRLDGNRISHIRANTFDETQLNNLHFLHLDNNQISFIPNMAFARLRLIVLTLSNNRITHLEKMSLPASLSILELKNNLLIQIPYLALKDKTALQVLDLDGNNISSLHSNSEVHFKNELRLVLRNNKIRSLTSTSFKSFRKFKELDLSYNQISSVHPGAFEGISQIKTLDLSYNLIAFIARGTLKNLAKNLERLNLEENIFHALPEALVDLRNLTHLNLNGNKLTKLNEEMIEGLKDALVELSLAYNRLKMVPTNILNGMRRLQHLDLSKNSIKSLHRLAFGTFDGTGTSLIHLNLAGNQLKVIEDPGVFLYMTSLAYLDLSYNQLDEIEPKTFEKLPGLERLYLQNNKLKRLPLHTSQRMQNLRQLNLDNNEIKELPDHLLTSTPHLEHLSIAGNRIHSINDRVFHSSSSKALKSLNLAGNQISSISSRAFQHMDKLQVLKLNNNRIRTIDPAVFAELRNLRHLDLSHNEITYIHPQAFSNMPVLETLLLDHNKIEGIDRSAFYRISRIETLDLSHNELKNFSCEQLGSVQTIYNLNLAHNRIAQ</sequence>
<dbReference type="InterPro" id="IPR003591">
    <property type="entry name" value="Leu-rich_rpt_typical-subtyp"/>
</dbReference>
<dbReference type="SMART" id="SM00365">
    <property type="entry name" value="LRR_SD22"/>
    <property type="match status" value="11"/>
</dbReference>
<dbReference type="SUPFAM" id="SSF52047">
    <property type="entry name" value="RNI-like"/>
    <property type="match status" value="1"/>
</dbReference>
<comment type="caution">
    <text evidence="5">The sequence shown here is derived from an EMBL/GenBank/DDBJ whole genome shotgun (WGS) entry which is preliminary data.</text>
</comment>
<evidence type="ECO:0000256" key="4">
    <source>
        <dbReference type="SAM" id="Phobius"/>
    </source>
</evidence>
<dbReference type="FunFam" id="3.80.10.10:FF:001164">
    <property type="entry name" value="GH01279p"/>
    <property type="match status" value="2"/>
</dbReference>
<dbReference type="GO" id="GO:0005615">
    <property type="term" value="C:extracellular space"/>
    <property type="evidence" value="ECO:0007669"/>
    <property type="project" value="TreeGrafter"/>
</dbReference>
<protein>
    <recommendedName>
        <fullName evidence="7">Leucine Rich repeat-containing domain protein</fullName>
    </recommendedName>
</protein>
<dbReference type="InterPro" id="IPR032675">
    <property type="entry name" value="LRR_dom_sf"/>
</dbReference>
<keyword evidence="4" id="KW-1133">Transmembrane helix</keyword>
<dbReference type="OrthoDB" id="10022853at2759"/>
<feature type="transmembrane region" description="Helical" evidence="4">
    <location>
        <begin position="12"/>
        <end position="29"/>
    </location>
</feature>
<reference evidence="6" key="1">
    <citation type="journal article" date="2015" name="Nat. Genet.">
        <title>The genome and transcriptome of the zoonotic hookworm Ancylostoma ceylanicum identify infection-specific gene families.</title>
        <authorList>
            <person name="Schwarz E.M."/>
            <person name="Hu Y."/>
            <person name="Antoshechkin I."/>
            <person name="Miller M.M."/>
            <person name="Sternberg P.W."/>
            <person name="Aroian R.V."/>
        </authorList>
    </citation>
    <scope>NUCLEOTIDE SEQUENCE</scope>
    <source>
        <strain evidence="6">HY135</strain>
    </source>
</reference>
<keyword evidence="1" id="KW-0433">Leucine-rich repeat</keyword>
<dbReference type="Gene3D" id="3.80.10.10">
    <property type="entry name" value="Ribonuclease Inhibitor"/>
    <property type="match status" value="6"/>
</dbReference>
<organism evidence="5 6">
    <name type="scientific">Ancylostoma ceylanicum</name>
    <dbReference type="NCBI Taxonomy" id="53326"/>
    <lineage>
        <taxon>Eukaryota</taxon>
        <taxon>Metazoa</taxon>
        <taxon>Ecdysozoa</taxon>
        <taxon>Nematoda</taxon>
        <taxon>Chromadorea</taxon>
        <taxon>Rhabditida</taxon>
        <taxon>Rhabditina</taxon>
        <taxon>Rhabditomorpha</taxon>
        <taxon>Strongyloidea</taxon>
        <taxon>Ancylostomatidae</taxon>
        <taxon>Ancylostomatinae</taxon>
        <taxon>Ancylostoma</taxon>
    </lineage>
</organism>
<dbReference type="PRINTS" id="PR00019">
    <property type="entry name" value="LEURICHRPT"/>
</dbReference>
<dbReference type="Pfam" id="PF00560">
    <property type="entry name" value="LRR_1"/>
    <property type="match status" value="1"/>
</dbReference>
<keyword evidence="4" id="KW-0472">Membrane</keyword>
<dbReference type="GO" id="GO:0031012">
    <property type="term" value="C:extracellular matrix"/>
    <property type="evidence" value="ECO:0007669"/>
    <property type="project" value="TreeGrafter"/>
</dbReference>
<gene>
    <name evidence="5" type="primary">Acey_s0001.g38</name>
    <name evidence="5" type="synonym">Acey-C56E6.6</name>
    <name evidence="5" type="ORF">Y032_0001g38</name>
</gene>
<keyword evidence="3" id="KW-0677">Repeat</keyword>
<keyword evidence="6" id="KW-1185">Reference proteome</keyword>
<evidence type="ECO:0000256" key="1">
    <source>
        <dbReference type="ARBA" id="ARBA00022614"/>
    </source>
</evidence>
<evidence type="ECO:0000256" key="2">
    <source>
        <dbReference type="ARBA" id="ARBA00022729"/>
    </source>
</evidence>
<dbReference type="AlphaFoldDB" id="A0A016W5R0"/>
<dbReference type="InterPro" id="IPR050328">
    <property type="entry name" value="Dev_Immune_Receptor"/>
</dbReference>
<dbReference type="Pfam" id="PF12799">
    <property type="entry name" value="LRR_4"/>
    <property type="match status" value="1"/>
</dbReference>
<evidence type="ECO:0008006" key="7">
    <source>
        <dbReference type="Google" id="ProtNLM"/>
    </source>
</evidence>
<dbReference type="PANTHER" id="PTHR24373">
    <property type="entry name" value="SLIT RELATED LEUCINE-RICH REPEAT NEURONAL PROTEIN"/>
    <property type="match status" value="1"/>
</dbReference>
<dbReference type="InterPro" id="IPR001611">
    <property type="entry name" value="Leu-rich_rpt"/>
</dbReference>
<keyword evidence="2" id="KW-0732">Signal</keyword>
<dbReference type="PROSITE" id="PS51450">
    <property type="entry name" value="LRR"/>
    <property type="match status" value="9"/>
</dbReference>
<dbReference type="SUPFAM" id="SSF52058">
    <property type="entry name" value="L domain-like"/>
    <property type="match status" value="1"/>
</dbReference>
<dbReference type="SMART" id="SM00364">
    <property type="entry name" value="LRR_BAC"/>
    <property type="match status" value="6"/>
</dbReference>
<dbReference type="InterPro" id="IPR025875">
    <property type="entry name" value="Leu-rich_rpt_4"/>
</dbReference>
<evidence type="ECO:0000313" key="5">
    <source>
        <dbReference type="EMBL" id="EYC34363.1"/>
    </source>
</evidence>
<dbReference type="EMBL" id="JARK01001337">
    <property type="protein sequence ID" value="EYC34363.1"/>
    <property type="molecule type" value="Genomic_DNA"/>
</dbReference>
<name>A0A016W5R0_9BILA</name>
<keyword evidence="4" id="KW-0812">Transmembrane</keyword>
<dbReference type="Proteomes" id="UP000024635">
    <property type="component" value="Unassembled WGS sequence"/>
</dbReference>
<evidence type="ECO:0000313" key="6">
    <source>
        <dbReference type="Proteomes" id="UP000024635"/>
    </source>
</evidence>
<dbReference type="SMART" id="SM00369">
    <property type="entry name" value="LRR_TYP"/>
    <property type="match status" value="21"/>
</dbReference>
<proteinExistence type="predicted"/>
<accession>A0A016W5R0</accession>